<sequence>MEHIFNSVNLISPSGKRVDTYRKIQLTKEEKQLFNSGSTLSVVETEVGIIGMMICWDLAFPEISLELAKNHASLFLAPSAWEMPYNHSFHQFAAARALDHTVFTAASNHIGENTPLHFFGESAIYRPDGSLYSRGPEDYPAFVQAEIDYVYQNYCENHFYNMNVDRLTF</sequence>
<dbReference type="InterPro" id="IPR036526">
    <property type="entry name" value="C-N_Hydrolase_sf"/>
</dbReference>
<dbReference type="EMBL" id="FNDU01000009">
    <property type="protein sequence ID" value="SDI63396.1"/>
    <property type="molecule type" value="Genomic_DNA"/>
</dbReference>
<keyword evidence="1 3" id="KW-0378">Hydrolase</keyword>
<proteinExistence type="predicted"/>
<dbReference type="Pfam" id="PF00795">
    <property type="entry name" value="CN_hydrolase"/>
    <property type="match status" value="1"/>
</dbReference>
<organism evidence="3 4">
    <name type="scientific">Alteribacillus bidgolensis</name>
    <dbReference type="NCBI Taxonomy" id="930129"/>
    <lineage>
        <taxon>Bacteria</taxon>
        <taxon>Bacillati</taxon>
        <taxon>Bacillota</taxon>
        <taxon>Bacilli</taxon>
        <taxon>Bacillales</taxon>
        <taxon>Bacillaceae</taxon>
        <taxon>Alteribacillus</taxon>
    </lineage>
</organism>
<dbReference type="InterPro" id="IPR003010">
    <property type="entry name" value="C-N_Hydrolase"/>
</dbReference>
<dbReference type="AlphaFoldDB" id="A0A1G8M610"/>
<protein>
    <submittedName>
        <fullName evidence="3">Carbon-nitrogen hydrolase</fullName>
    </submittedName>
</protein>
<dbReference type="Gene3D" id="3.60.110.10">
    <property type="entry name" value="Carbon-nitrogen hydrolase"/>
    <property type="match status" value="1"/>
</dbReference>
<dbReference type="Proteomes" id="UP000199017">
    <property type="component" value="Unassembled WGS sequence"/>
</dbReference>
<dbReference type="CDD" id="cd07197">
    <property type="entry name" value="nitrilase"/>
    <property type="match status" value="1"/>
</dbReference>
<dbReference type="PANTHER" id="PTHR43674">
    <property type="entry name" value="NITRILASE C965.09-RELATED"/>
    <property type="match status" value="1"/>
</dbReference>
<dbReference type="GO" id="GO:0016811">
    <property type="term" value="F:hydrolase activity, acting on carbon-nitrogen (but not peptide) bonds, in linear amides"/>
    <property type="evidence" value="ECO:0007669"/>
    <property type="project" value="TreeGrafter"/>
</dbReference>
<dbReference type="PROSITE" id="PS50263">
    <property type="entry name" value="CN_HYDROLASE"/>
    <property type="match status" value="1"/>
</dbReference>
<evidence type="ECO:0000256" key="1">
    <source>
        <dbReference type="ARBA" id="ARBA00022801"/>
    </source>
</evidence>
<reference evidence="3 4" key="1">
    <citation type="submission" date="2016-10" db="EMBL/GenBank/DDBJ databases">
        <authorList>
            <person name="de Groot N.N."/>
        </authorList>
    </citation>
    <scope>NUCLEOTIDE SEQUENCE [LARGE SCALE GENOMIC DNA]</scope>
    <source>
        <strain evidence="4">P4B,CCM 7963,CECT 7998,DSM 25260,IBRC-M 10614,KCTC 13821</strain>
    </source>
</reference>
<feature type="domain" description="CN hydrolase" evidence="2">
    <location>
        <begin position="1"/>
        <end position="149"/>
    </location>
</feature>
<gene>
    <name evidence="3" type="ORF">SAMN05216352_109227</name>
</gene>
<accession>A0A1G8M610</accession>
<dbReference type="InterPro" id="IPR050345">
    <property type="entry name" value="Aliph_Amidase/BUP"/>
</dbReference>
<name>A0A1G8M610_9BACI</name>
<evidence type="ECO:0000313" key="3">
    <source>
        <dbReference type="EMBL" id="SDI63396.1"/>
    </source>
</evidence>
<evidence type="ECO:0000259" key="2">
    <source>
        <dbReference type="PROSITE" id="PS50263"/>
    </source>
</evidence>
<dbReference type="PANTHER" id="PTHR43674:SF2">
    <property type="entry name" value="BETA-UREIDOPROPIONASE"/>
    <property type="match status" value="1"/>
</dbReference>
<dbReference type="SUPFAM" id="SSF56317">
    <property type="entry name" value="Carbon-nitrogen hydrolase"/>
    <property type="match status" value="1"/>
</dbReference>
<keyword evidence="4" id="KW-1185">Reference proteome</keyword>
<dbReference type="STRING" id="930129.SAMN05216352_109227"/>
<evidence type="ECO:0000313" key="4">
    <source>
        <dbReference type="Proteomes" id="UP000199017"/>
    </source>
</evidence>